<keyword evidence="1" id="KW-0472">Membrane</keyword>
<comment type="caution">
    <text evidence="2">The sequence shown here is derived from an EMBL/GenBank/DDBJ whole genome shotgun (WGS) entry which is preliminary data.</text>
</comment>
<keyword evidence="3" id="KW-1185">Reference proteome</keyword>
<dbReference type="InterPro" id="IPR025671">
    <property type="entry name" value="HXXEE"/>
</dbReference>
<dbReference type="Proteomes" id="UP000638732">
    <property type="component" value="Unassembled WGS sequence"/>
</dbReference>
<sequence>MAWLLPLAIIAHIIEEFVFPGGFIKWYRDYKPEIASSITTSRLTLINLVLVIASFIPLFFGTCTQGISWLLAITSILAVNAIFHVVGSGRTKTYSPGEITAVFLYLPFAIFVNWHLLATQAITWDYAAQCFLVGIGYHIWSAYAHRQRAMKFEQYQSAGK</sequence>
<evidence type="ECO:0000256" key="1">
    <source>
        <dbReference type="SAM" id="Phobius"/>
    </source>
</evidence>
<dbReference type="Pfam" id="PF13787">
    <property type="entry name" value="HXXEE"/>
    <property type="match status" value="1"/>
</dbReference>
<gene>
    <name evidence="2" type="ORF">GSY63_09045</name>
</gene>
<feature type="transmembrane region" description="Helical" evidence="1">
    <location>
        <begin position="6"/>
        <end position="27"/>
    </location>
</feature>
<keyword evidence="1" id="KW-1133">Transmembrane helix</keyword>
<dbReference type="EMBL" id="WWEO01000041">
    <property type="protein sequence ID" value="NCD69500.1"/>
    <property type="molecule type" value="Genomic_DNA"/>
</dbReference>
<evidence type="ECO:0000313" key="2">
    <source>
        <dbReference type="EMBL" id="NCD69500.1"/>
    </source>
</evidence>
<evidence type="ECO:0000313" key="3">
    <source>
        <dbReference type="Proteomes" id="UP000638732"/>
    </source>
</evidence>
<name>A0A965ZEZ7_9SPHI</name>
<feature type="transmembrane region" description="Helical" evidence="1">
    <location>
        <begin position="123"/>
        <end position="143"/>
    </location>
</feature>
<keyword evidence="1" id="KW-0812">Transmembrane</keyword>
<reference evidence="2" key="2">
    <citation type="submission" date="2020-10" db="EMBL/GenBank/DDBJ databases">
        <title>Mucilaginibacter sp. nov., isolated from soil.</title>
        <authorList>
            <person name="Jeon C.O."/>
        </authorList>
    </citation>
    <scope>NUCLEOTIDE SEQUENCE</scope>
    <source>
        <strain evidence="2">R11</strain>
    </source>
</reference>
<accession>A0A965ZEZ7</accession>
<dbReference type="AlphaFoldDB" id="A0A965ZEZ7"/>
<protein>
    <submittedName>
        <fullName evidence="2">HXXEE domain-containing protein</fullName>
    </submittedName>
</protein>
<proteinExistence type="predicted"/>
<feature type="transmembrane region" description="Helical" evidence="1">
    <location>
        <begin position="39"/>
        <end position="60"/>
    </location>
</feature>
<feature type="transmembrane region" description="Helical" evidence="1">
    <location>
        <begin position="99"/>
        <end position="117"/>
    </location>
</feature>
<dbReference type="RefSeq" id="WP_166585468.1">
    <property type="nucleotide sequence ID" value="NZ_WWEO01000041.1"/>
</dbReference>
<feature type="transmembrane region" description="Helical" evidence="1">
    <location>
        <begin position="66"/>
        <end position="87"/>
    </location>
</feature>
<organism evidence="2 3">
    <name type="scientific">Mucilaginibacter agri</name>
    <dbReference type="NCBI Taxonomy" id="2695265"/>
    <lineage>
        <taxon>Bacteria</taxon>
        <taxon>Pseudomonadati</taxon>
        <taxon>Bacteroidota</taxon>
        <taxon>Sphingobacteriia</taxon>
        <taxon>Sphingobacteriales</taxon>
        <taxon>Sphingobacteriaceae</taxon>
        <taxon>Mucilaginibacter</taxon>
    </lineage>
</organism>
<reference evidence="2" key="1">
    <citation type="submission" date="2020-01" db="EMBL/GenBank/DDBJ databases">
        <authorList>
            <person name="Seo Y.L."/>
        </authorList>
    </citation>
    <scope>NUCLEOTIDE SEQUENCE</scope>
    <source>
        <strain evidence="2">R11</strain>
    </source>
</reference>